<organism evidence="4 5">
    <name type="scientific">Paraglomus occultum</name>
    <dbReference type="NCBI Taxonomy" id="144539"/>
    <lineage>
        <taxon>Eukaryota</taxon>
        <taxon>Fungi</taxon>
        <taxon>Fungi incertae sedis</taxon>
        <taxon>Mucoromycota</taxon>
        <taxon>Glomeromycotina</taxon>
        <taxon>Glomeromycetes</taxon>
        <taxon>Paraglomerales</taxon>
        <taxon>Paraglomeraceae</taxon>
        <taxon>Paraglomus</taxon>
    </lineage>
</organism>
<dbReference type="Gene3D" id="1.10.10.1890">
    <property type="entry name" value="Ska1 microtubule binding domain-like"/>
    <property type="match status" value="1"/>
</dbReference>
<name>A0A9N9AVY3_9GLOM</name>
<dbReference type="FunFam" id="1.10.10.1890:FF:000002">
    <property type="entry name" value="Spindle and kinetochore-associated protein 1"/>
    <property type="match status" value="1"/>
</dbReference>
<feature type="region of interest" description="Disordered" evidence="3">
    <location>
        <begin position="108"/>
        <end position="129"/>
    </location>
</feature>
<comment type="caution">
    <text evidence="4">The sequence shown here is derived from an EMBL/GenBank/DDBJ whole genome shotgun (WGS) entry which is preliminary data.</text>
</comment>
<evidence type="ECO:0000313" key="5">
    <source>
        <dbReference type="Proteomes" id="UP000789572"/>
    </source>
</evidence>
<dbReference type="GO" id="GO:0072686">
    <property type="term" value="C:mitotic spindle"/>
    <property type="evidence" value="ECO:0007669"/>
    <property type="project" value="TreeGrafter"/>
</dbReference>
<proteinExistence type="inferred from homology"/>
<dbReference type="InterPro" id="IPR009829">
    <property type="entry name" value="SKA1"/>
</dbReference>
<dbReference type="GO" id="GO:0008017">
    <property type="term" value="F:microtubule binding"/>
    <property type="evidence" value="ECO:0007669"/>
    <property type="project" value="InterPro"/>
</dbReference>
<protein>
    <submittedName>
        <fullName evidence="4">7692_t:CDS:1</fullName>
    </submittedName>
</protein>
<sequence length="257" mass="30046">MEAMMAEFNRKLQDLRTSLLLRVDEPNEEMNLILLNMHNILGELENHVSYMSSFLSEERVSIDLAQDITYRLKAQYRCLERIQSNLPKHLPGTADAAIRQALTENHVKSKRLQKPVTKTTKRTQENDDSDRLPKVSYVTISEFENVPKYIVKRLTREKINEAIDDINKVFGEKYRILRMSPSSMSQNMKARYWEYKESYIDETKERPYITEKDLKSSNVRIKFKPDIAGKTVLALLRHIGRIKEIRGGGYTRYVLTG</sequence>
<dbReference type="Pfam" id="PF07160">
    <property type="entry name" value="SKA1"/>
    <property type="match status" value="1"/>
</dbReference>
<dbReference type="OrthoDB" id="5962at2759"/>
<dbReference type="GO" id="GO:0051301">
    <property type="term" value="P:cell division"/>
    <property type="evidence" value="ECO:0007669"/>
    <property type="project" value="InterPro"/>
</dbReference>
<dbReference type="Proteomes" id="UP000789572">
    <property type="component" value="Unassembled WGS sequence"/>
</dbReference>
<evidence type="ECO:0000256" key="3">
    <source>
        <dbReference type="SAM" id="MobiDB-lite"/>
    </source>
</evidence>
<evidence type="ECO:0000313" key="4">
    <source>
        <dbReference type="EMBL" id="CAG8544123.1"/>
    </source>
</evidence>
<dbReference type="EMBL" id="CAJVPJ010000627">
    <property type="protein sequence ID" value="CAG8544123.1"/>
    <property type="molecule type" value="Genomic_DNA"/>
</dbReference>
<evidence type="ECO:0000256" key="1">
    <source>
        <dbReference type="ARBA" id="ARBA00006836"/>
    </source>
</evidence>
<dbReference type="GO" id="GO:0000278">
    <property type="term" value="P:mitotic cell cycle"/>
    <property type="evidence" value="ECO:0007669"/>
    <property type="project" value="TreeGrafter"/>
</dbReference>
<dbReference type="GO" id="GO:0000940">
    <property type="term" value="C:outer kinetochore"/>
    <property type="evidence" value="ECO:0007669"/>
    <property type="project" value="TreeGrafter"/>
</dbReference>
<dbReference type="AlphaFoldDB" id="A0A9N9AVY3"/>
<keyword evidence="2" id="KW-0175">Coiled coil</keyword>
<dbReference type="GO" id="GO:0005876">
    <property type="term" value="C:spindle microtubule"/>
    <property type="evidence" value="ECO:0007669"/>
    <property type="project" value="TreeGrafter"/>
</dbReference>
<comment type="similarity">
    <text evidence="1">Belongs to the SKA1 family.</text>
</comment>
<dbReference type="InterPro" id="IPR042031">
    <property type="entry name" value="SKA1_MBD_sf"/>
</dbReference>
<reference evidence="4" key="1">
    <citation type="submission" date="2021-06" db="EMBL/GenBank/DDBJ databases">
        <authorList>
            <person name="Kallberg Y."/>
            <person name="Tangrot J."/>
            <person name="Rosling A."/>
        </authorList>
    </citation>
    <scope>NUCLEOTIDE SEQUENCE</scope>
    <source>
        <strain evidence="4">IA702</strain>
    </source>
</reference>
<evidence type="ECO:0000256" key="2">
    <source>
        <dbReference type="ARBA" id="ARBA00023054"/>
    </source>
</evidence>
<keyword evidence="5" id="KW-1185">Reference proteome</keyword>
<dbReference type="GO" id="GO:0031110">
    <property type="term" value="P:regulation of microtubule polymerization or depolymerization"/>
    <property type="evidence" value="ECO:0007669"/>
    <property type="project" value="TreeGrafter"/>
</dbReference>
<dbReference type="PANTHER" id="PTHR28573:SF1">
    <property type="entry name" value="SPINDLE AND KINETOCHORE-ASSOCIATED PROTEIN 1"/>
    <property type="match status" value="1"/>
</dbReference>
<dbReference type="GO" id="GO:0007059">
    <property type="term" value="P:chromosome segregation"/>
    <property type="evidence" value="ECO:0007669"/>
    <property type="project" value="InterPro"/>
</dbReference>
<dbReference type="PANTHER" id="PTHR28573">
    <property type="entry name" value="SPINDLE AND KINETOCHORE-ASSOCIATED PROTEIN 1"/>
    <property type="match status" value="1"/>
</dbReference>
<gene>
    <name evidence="4" type="ORF">POCULU_LOCUS4684</name>
</gene>
<accession>A0A9N9AVY3</accession>